<gene>
    <name evidence="3" type="ORF">NQ315_003118</name>
</gene>
<evidence type="ECO:0000313" key="3">
    <source>
        <dbReference type="EMBL" id="KAJ8921500.1"/>
    </source>
</evidence>
<keyword evidence="4" id="KW-1185">Reference proteome</keyword>
<evidence type="ECO:0000256" key="1">
    <source>
        <dbReference type="SAM" id="Coils"/>
    </source>
</evidence>
<accession>A0AAV8W669</accession>
<dbReference type="Proteomes" id="UP001159042">
    <property type="component" value="Unassembled WGS sequence"/>
</dbReference>
<evidence type="ECO:0000313" key="4">
    <source>
        <dbReference type="Proteomes" id="UP001159042"/>
    </source>
</evidence>
<keyword evidence="1" id="KW-0175">Coiled coil</keyword>
<comment type="caution">
    <text evidence="3">The sequence shown here is derived from an EMBL/GenBank/DDBJ whole genome shotgun (WGS) entry which is preliminary data.</text>
</comment>
<feature type="non-terminal residue" evidence="3">
    <location>
        <position position="1"/>
    </location>
</feature>
<feature type="region of interest" description="Disordered" evidence="2">
    <location>
        <begin position="221"/>
        <end position="250"/>
    </location>
</feature>
<dbReference type="AlphaFoldDB" id="A0AAV8W669"/>
<organism evidence="3 4">
    <name type="scientific">Exocentrus adspersus</name>
    <dbReference type="NCBI Taxonomy" id="1586481"/>
    <lineage>
        <taxon>Eukaryota</taxon>
        <taxon>Metazoa</taxon>
        <taxon>Ecdysozoa</taxon>
        <taxon>Arthropoda</taxon>
        <taxon>Hexapoda</taxon>
        <taxon>Insecta</taxon>
        <taxon>Pterygota</taxon>
        <taxon>Neoptera</taxon>
        <taxon>Endopterygota</taxon>
        <taxon>Coleoptera</taxon>
        <taxon>Polyphaga</taxon>
        <taxon>Cucujiformia</taxon>
        <taxon>Chrysomeloidea</taxon>
        <taxon>Cerambycidae</taxon>
        <taxon>Lamiinae</taxon>
        <taxon>Acanthocinini</taxon>
        <taxon>Exocentrus</taxon>
    </lineage>
</organism>
<dbReference type="EMBL" id="JANEYG010000010">
    <property type="protein sequence ID" value="KAJ8921500.1"/>
    <property type="molecule type" value="Genomic_DNA"/>
</dbReference>
<name>A0AAV8W669_9CUCU</name>
<reference evidence="3 4" key="1">
    <citation type="journal article" date="2023" name="Insect Mol. Biol.">
        <title>Genome sequencing provides insights into the evolution of gene families encoding plant cell wall-degrading enzymes in longhorned beetles.</title>
        <authorList>
            <person name="Shin N.R."/>
            <person name="Okamura Y."/>
            <person name="Kirsch R."/>
            <person name="Pauchet Y."/>
        </authorList>
    </citation>
    <scope>NUCLEOTIDE SEQUENCE [LARGE SCALE GENOMIC DNA]</scope>
    <source>
        <strain evidence="3">EAD_L_NR</strain>
    </source>
</reference>
<evidence type="ECO:0000256" key="2">
    <source>
        <dbReference type="SAM" id="MobiDB-lite"/>
    </source>
</evidence>
<proteinExistence type="predicted"/>
<feature type="coiled-coil region" evidence="1">
    <location>
        <begin position="19"/>
        <end position="144"/>
    </location>
</feature>
<protein>
    <submittedName>
        <fullName evidence="3">Uncharacterized protein</fullName>
    </submittedName>
</protein>
<sequence>AILITLQLLFQAQDVATKLADYEKKFHEKDKEIENYKKRVAQLEEELAGAQKLIQQHIKETEEVDCLKSESEKTLTKAKSIIFERTKVIKNQELQIEAYVLQIDSLKDVVRITKDLLEIRNLEVKQLEDKINCMEEKVRAEKERQNLLHKKLEMMIRHNGELKREYETQLCLFKALRERYNERELAKGVLDDMRNANSSTAGAIVNGHDAAAVDETVTTAEQGTVVENLEQEVSQATQASTSSEDSPKNE</sequence>
<feature type="compositionally biased region" description="Polar residues" evidence="2">
    <location>
        <begin position="231"/>
        <end position="244"/>
    </location>
</feature>